<dbReference type="InterPro" id="IPR013025">
    <property type="entry name" value="Ribosomal_uL23-like"/>
</dbReference>
<gene>
    <name evidence="4" type="primary">RPL23A_13</name>
    <name evidence="4" type="ORF">P7K49_006500</name>
</gene>
<dbReference type="PANTHER" id="PTHR11620">
    <property type="entry name" value="60S RIBOSOMAL PROTEIN L23A"/>
    <property type="match status" value="1"/>
</dbReference>
<dbReference type="EMBL" id="JASSZA010000003">
    <property type="protein sequence ID" value="KAK2115874.1"/>
    <property type="molecule type" value="Genomic_DNA"/>
</dbReference>
<comment type="similarity">
    <text evidence="1">Belongs to the universal ribosomal protein uL23 family.</text>
</comment>
<organism evidence="4 5">
    <name type="scientific">Saguinus oedipus</name>
    <name type="common">Cotton-top tamarin</name>
    <name type="synonym">Oedipomidas oedipus</name>
    <dbReference type="NCBI Taxonomy" id="9490"/>
    <lineage>
        <taxon>Eukaryota</taxon>
        <taxon>Metazoa</taxon>
        <taxon>Chordata</taxon>
        <taxon>Craniata</taxon>
        <taxon>Vertebrata</taxon>
        <taxon>Euteleostomi</taxon>
        <taxon>Mammalia</taxon>
        <taxon>Eutheria</taxon>
        <taxon>Euarchontoglires</taxon>
        <taxon>Primates</taxon>
        <taxon>Haplorrhini</taxon>
        <taxon>Platyrrhini</taxon>
        <taxon>Cebidae</taxon>
        <taxon>Callitrichinae</taxon>
        <taxon>Saguinus</taxon>
    </lineage>
</organism>
<reference evidence="4 5" key="1">
    <citation type="submission" date="2023-05" db="EMBL/GenBank/DDBJ databases">
        <title>B98-5 Cell Line De Novo Hybrid Assembly: An Optical Mapping Approach.</title>
        <authorList>
            <person name="Kananen K."/>
            <person name="Auerbach J.A."/>
            <person name="Kautto E."/>
            <person name="Blachly J.S."/>
        </authorList>
    </citation>
    <scope>NUCLEOTIDE SEQUENCE [LARGE SCALE GENOMIC DNA]</scope>
    <source>
        <strain evidence="4">B95-8</strain>
        <tissue evidence="4">Cell line</tissue>
    </source>
</reference>
<evidence type="ECO:0000256" key="2">
    <source>
        <dbReference type="ARBA" id="ARBA00022980"/>
    </source>
</evidence>
<keyword evidence="2 4" id="KW-0689">Ribosomal protein</keyword>
<accession>A0ABQ9W2L4</accession>
<dbReference type="InterPro" id="IPR012678">
    <property type="entry name" value="Ribosomal_uL23/eL15/eS24_sf"/>
</dbReference>
<dbReference type="Pfam" id="PF00276">
    <property type="entry name" value="Ribosomal_L23"/>
    <property type="match status" value="1"/>
</dbReference>
<dbReference type="Proteomes" id="UP001266305">
    <property type="component" value="Unassembled WGS sequence"/>
</dbReference>
<dbReference type="GO" id="GO:0005840">
    <property type="term" value="C:ribosome"/>
    <property type="evidence" value="ECO:0007669"/>
    <property type="project" value="UniProtKB-KW"/>
</dbReference>
<evidence type="ECO:0000313" key="5">
    <source>
        <dbReference type="Proteomes" id="UP001266305"/>
    </source>
</evidence>
<proteinExistence type="inferred from homology"/>
<evidence type="ECO:0000313" key="4">
    <source>
        <dbReference type="EMBL" id="KAK2115874.1"/>
    </source>
</evidence>
<dbReference type="Gene3D" id="3.30.70.330">
    <property type="match status" value="1"/>
</dbReference>
<sequence length="94" mass="10911">PKSLQLQRQSKYPWQSTLRRNKLDHSAIIKFPPTTESTMRKLEDNNSLVFIVKAHKHHLKQAVKKLCDTEVAHVNTLIVPDVRKKAYIQLPPDC</sequence>
<keyword evidence="3" id="KW-0687">Ribonucleoprotein</keyword>
<feature type="non-terminal residue" evidence="4">
    <location>
        <position position="94"/>
    </location>
</feature>
<name>A0ABQ9W2L4_SAGOE</name>
<protein>
    <submittedName>
        <fullName evidence="4">60S ribosomal protein L23A</fullName>
    </submittedName>
</protein>
<comment type="caution">
    <text evidence="4">The sequence shown here is derived from an EMBL/GenBank/DDBJ whole genome shotgun (WGS) entry which is preliminary data.</text>
</comment>
<keyword evidence="5" id="KW-1185">Reference proteome</keyword>
<evidence type="ECO:0000256" key="1">
    <source>
        <dbReference type="ARBA" id="ARBA00006700"/>
    </source>
</evidence>
<evidence type="ECO:0000256" key="3">
    <source>
        <dbReference type="ARBA" id="ARBA00023274"/>
    </source>
</evidence>
<dbReference type="InterPro" id="IPR012677">
    <property type="entry name" value="Nucleotide-bd_a/b_plait_sf"/>
</dbReference>
<dbReference type="SUPFAM" id="SSF54189">
    <property type="entry name" value="Ribosomal proteins S24e, L23 and L15e"/>
    <property type="match status" value="1"/>
</dbReference>
<feature type="non-terminal residue" evidence="4">
    <location>
        <position position="1"/>
    </location>
</feature>